<dbReference type="EMBL" id="OE840277">
    <property type="protein sequence ID" value="CAD7589989.1"/>
    <property type="molecule type" value="Genomic_DNA"/>
</dbReference>
<evidence type="ECO:0000313" key="2">
    <source>
        <dbReference type="EMBL" id="CAD7589989.1"/>
    </source>
</evidence>
<feature type="compositionally biased region" description="Basic and acidic residues" evidence="1">
    <location>
        <begin position="17"/>
        <end position="31"/>
    </location>
</feature>
<proteinExistence type="predicted"/>
<accession>A0A7R9JUX8</accession>
<organism evidence="2">
    <name type="scientific">Timema genevievae</name>
    <name type="common">Walking stick</name>
    <dbReference type="NCBI Taxonomy" id="629358"/>
    <lineage>
        <taxon>Eukaryota</taxon>
        <taxon>Metazoa</taxon>
        <taxon>Ecdysozoa</taxon>
        <taxon>Arthropoda</taxon>
        <taxon>Hexapoda</taxon>
        <taxon>Insecta</taxon>
        <taxon>Pterygota</taxon>
        <taxon>Neoptera</taxon>
        <taxon>Polyneoptera</taxon>
        <taxon>Phasmatodea</taxon>
        <taxon>Timematodea</taxon>
        <taxon>Timematoidea</taxon>
        <taxon>Timematidae</taxon>
        <taxon>Timema</taxon>
    </lineage>
</organism>
<evidence type="ECO:0000256" key="1">
    <source>
        <dbReference type="SAM" id="MobiDB-lite"/>
    </source>
</evidence>
<gene>
    <name evidence="2" type="ORF">TGEB3V08_LOCUS3876</name>
</gene>
<sequence length="83" mass="9315">MFSGLTNQVSSWMGGSGKKDVDPQKLEEEKLSSPVNEIGDIIEGEIKKDARYAVQSLGEACIMDFKAVLNKIKSLRSYFHQEY</sequence>
<protein>
    <submittedName>
        <fullName evidence="2">Uncharacterized protein</fullName>
    </submittedName>
</protein>
<feature type="region of interest" description="Disordered" evidence="1">
    <location>
        <begin position="1"/>
        <end position="32"/>
    </location>
</feature>
<dbReference type="AlphaFoldDB" id="A0A7R9JUX8"/>
<feature type="compositionally biased region" description="Polar residues" evidence="1">
    <location>
        <begin position="1"/>
        <end position="13"/>
    </location>
</feature>
<reference evidence="2" key="1">
    <citation type="submission" date="2020-11" db="EMBL/GenBank/DDBJ databases">
        <authorList>
            <person name="Tran Van P."/>
        </authorList>
    </citation>
    <scope>NUCLEOTIDE SEQUENCE</scope>
</reference>
<name>A0A7R9JUX8_TIMGE</name>